<reference evidence="1 2" key="1">
    <citation type="journal article" date="2017" name="Int. J. Parasitol.">
        <title>The genome of the protozoan parasite Cystoisospora suis and a reverse vaccinology approach to identify vaccine candidates.</title>
        <authorList>
            <person name="Palmieri N."/>
            <person name="Shrestha A."/>
            <person name="Ruttkowski B."/>
            <person name="Beck T."/>
            <person name="Vogl C."/>
            <person name="Tomley F."/>
            <person name="Blake D.P."/>
            <person name="Joachim A."/>
        </authorList>
    </citation>
    <scope>NUCLEOTIDE SEQUENCE [LARGE SCALE GENOMIC DNA]</scope>
    <source>
        <strain evidence="1 2">Wien I</strain>
    </source>
</reference>
<sequence>RDAARMQACPALCQMSGGGRPSSQLHKLCIFLKYITSEIVLCDTSR</sequence>
<accession>A0A2C6KKR7</accession>
<gene>
    <name evidence="1" type="ORF">CSUI_009229</name>
</gene>
<evidence type="ECO:0000313" key="1">
    <source>
        <dbReference type="EMBL" id="PHJ16956.1"/>
    </source>
</evidence>
<proteinExistence type="predicted"/>
<dbReference type="Proteomes" id="UP000221165">
    <property type="component" value="Unassembled WGS sequence"/>
</dbReference>
<comment type="caution">
    <text evidence="1">The sequence shown here is derived from an EMBL/GenBank/DDBJ whole genome shotgun (WGS) entry which is preliminary data.</text>
</comment>
<dbReference type="EMBL" id="MIGC01005434">
    <property type="protein sequence ID" value="PHJ16956.1"/>
    <property type="molecule type" value="Genomic_DNA"/>
</dbReference>
<name>A0A2C6KKR7_9APIC</name>
<dbReference type="AlphaFoldDB" id="A0A2C6KKR7"/>
<organism evidence="1 2">
    <name type="scientific">Cystoisospora suis</name>
    <dbReference type="NCBI Taxonomy" id="483139"/>
    <lineage>
        <taxon>Eukaryota</taxon>
        <taxon>Sar</taxon>
        <taxon>Alveolata</taxon>
        <taxon>Apicomplexa</taxon>
        <taxon>Conoidasida</taxon>
        <taxon>Coccidia</taxon>
        <taxon>Eucoccidiorida</taxon>
        <taxon>Eimeriorina</taxon>
        <taxon>Sarcocystidae</taxon>
        <taxon>Cystoisospora</taxon>
    </lineage>
</organism>
<dbReference type="RefSeq" id="XP_067918681.1">
    <property type="nucleotide sequence ID" value="XM_068069345.1"/>
</dbReference>
<protein>
    <submittedName>
        <fullName evidence="1">Uncharacterized protein</fullName>
    </submittedName>
</protein>
<evidence type="ECO:0000313" key="2">
    <source>
        <dbReference type="Proteomes" id="UP000221165"/>
    </source>
</evidence>
<dbReference type="VEuPathDB" id="ToxoDB:CSUI_009229"/>
<keyword evidence="2" id="KW-1185">Reference proteome</keyword>
<dbReference type="GeneID" id="94432556"/>
<feature type="non-terminal residue" evidence="1">
    <location>
        <position position="1"/>
    </location>
</feature>